<proteinExistence type="predicted"/>
<comment type="caution">
    <text evidence="1">The sequence shown here is derived from an EMBL/GenBank/DDBJ whole genome shotgun (WGS) entry which is preliminary data.</text>
</comment>
<name>A0A395SFI1_9HYPO</name>
<dbReference type="STRING" id="694270.A0A395SFI1"/>
<dbReference type="Proteomes" id="UP000266234">
    <property type="component" value="Unassembled WGS sequence"/>
</dbReference>
<dbReference type="EMBL" id="PXOG01000167">
    <property type="protein sequence ID" value="RGP70842.1"/>
    <property type="molecule type" value="Genomic_DNA"/>
</dbReference>
<dbReference type="AlphaFoldDB" id="A0A395SFI1"/>
<evidence type="ECO:0000313" key="1">
    <source>
        <dbReference type="EMBL" id="RGP70842.1"/>
    </source>
</evidence>
<dbReference type="OrthoDB" id="5153231at2759"/>
<organism evidence="1 2">
    <name type="scientific">Fusarium longipes</name>
    <dbReference type="NCBI Taxonomy" id="694270"/>
    <lineage>
        <taxon>Eukaryota</taxon>
        <taxon>Fungi</taxon>
        <taxon>Dikarya</taxon>
        <taxon>Ascomycota</taxon>
        <taxon>Pezizomycotina</taxon>
        <taxon>Sordariomycetes</taxon>
        <taxon>Hypocreomycetidae</taxon>
        <taxon>Hypocreales</taxon>
        <taxon>Nectriaceae</taxon>
        <taxon>Fusarium</taxon>
    </lineage>
</organism>
<gene>
    <name evidence="1" type="ORF">FLONG3_7298</name>
</gene>
<reference evidence="1 2" key="1">
    <citation type="journal article" date="2018" name="PLoS Pathog.">
        <title>Evolution of structural diversity of trichothecenes, a family of toxins produced by plant pathogenic and entomopathogenic fungi.</title>
        <authorList>
            <person name="Proctor R.H."/>
            <person name="McCormick S.P."/>
            <person name="Kim H.S."/>
            <person name="Cardoza R.E."/>
            <person name="Stanley A.M."/>
            <person name="Lindo L."/>
            <person name="Kelly A."/>
            <person name="Brown D.W."/>
            <person name="Lee T."/>
            <person name="Vaughan M.M."/>
            <person name="Alexander N.J."/>
            <person name="Busman M."/>
            <person name="Gutierrez S."/>
        </authorList>
    </citation>
    <scope>NUCLEOTIDE SEQUENCE [LARGE SCALE GENOMIC DNA]</scope>
    <source>
        <strain evidence="1 2">NRRL 20695</strain>
    </source>
</reference>
<evidence type="ECO:0000313" key="2">
    <source>
        <dbReference type="Proteomes" id="UP000266234"/>
    </source>
</evidence>
<accession>A0A395SFI1</accession>
<keyword evidence="2" id="KW-1185">Reference proteome</keyword>
<sequence>MATQFGNSLAGYRPFTEYSFQPGKDHQRRRRDTIRILIENALSKTYGKLSPELWRIVSDDDELIRLYTIAEICLAYHQDRYTIGRTTSIWATYTTVDGIEYVSSLSRSPVPGARQIWDSVTSSGTLPLYVSSDHLGIRQIVTDSSLADVNESNPVYWQTIPIECQELSFTGDGYKLREVLRPLMNTPLLWPHPTSPSTIDSLSFFYGGWGEGEVIARMKHLTFNQQGTTGYSVCWAGGEMVSICANQKSEEIKNFGSMWNHNHSVYDEDDDLKWTYHPVAEDEYIQQIWVRGSTKYDTPNALPCWGEGSLGYHLSTPWGLQTYKRPSDIALGFVTSKGRLIIAGSYPDHHGTNTPYSKHREWLMMANTDTRTPITILVSPSANGIPVIASPKSPETTQDMSPPKQTALGPVPRFNPLRTLHYSSASLEDVAQRPARRTFECNISPGLLYNMERLRRGLEVVCGRDNFSVYGDIMQLTIRVHAYYLKNLVAQLQIEGALRGQAMEQLSKDVKEAIVANGWYQIQPHDRE</sequence>
<protein>
    <submittedName>
        <fullName evidence="1">Uncharacterized protein</fullName>
    </submittedName>
</protein>